<keyword evidence="2 3" id="KW-0690">Ribosome biogenesis</keyword>
<dbReference type="AlphaFoldDB" id="A0A3A3GCB3"/>
<dbReference type="InterPro" id="IPR035956">
    <property type="entry name" value="RimP_N_sf"/>
</dbReference>
<comment type="function">
    <text evidence="3">Required for maturation of 30S ribosomal subunits.</text>
</comment>
<dbReference type="HAMAP" id="MF_01077">
    <property type="entry name" value="RimP"/>
    <property type="match status" value="1"/>
</dbReference>
<evidence type="ECO:0000259" key="4">
    <source>
        <dbReference type="Pfam" id="PF02576"/>
    </source>
</evidence>
<dbReference type="EMBL" id="QYUQ01000002">
    <property type="protein sequence ID" value="RJG04302.1"/>
    <property type="molecule type" value="Genomic_DNA"/>
</dbReference>
<protein>
    <recommendedName>
        <fullName evidence="3">Ribosome maturation factor RimP</fullName>
    </recommendedName>
</protein>
<evidence type="ECO:0000313" key="6">
    <source>
        <dbReference type="EMBL" id="RJG04302.1"/>
    </source>
</evidence>
<dbReference type="Pfam" id="PF02576">
    <property type="entry name" value="RimP_N"/>
    <property type="match status" value="1"/>
</dbReference>
<dbReference type="CDD" id="cd01734">
    <property type="entry name" value="YlxS_C"/>
    <property type="match status" value="1"/>
</dbReference>
<evidence type="ECO:0000259" key="5">
    <source>
        <dbReference type="Pfam" id="PF17384"/>
    </source>
</evidence>
<feature type="domain" description="Ribosome maturation factor RimP C-terminal" evidence="5">
    <location>
        <begin position="83"/>
        <end position="154"/>
    </location>
</feature>
<dbReference type="Gene3D" id="3.30.300.70">
    <property type="entry name" value="RimP-like superfamily, N-terminal"/>
    <property type="match status" value="1"/>
</dbReference>
<dbReference type="Gene3D" id="2.30.30.180">
    <property type="entry name" value="Ribosome maturation factor RimP, C-terminal domain"/>
    <property type="match status" value="1"/>
</dbReference>
<comment type="caution">
    <text evidence="6">The sequence shown here is derived from an EMBL/GenBank/DDBJ whole genome shotgun (WGS) entry which is preliminary data.</text>
</comment>
<dbReference type="SUPFAM" id="SSF74942">
    <property type="entry name" value="YhbC-like, C-terminal domain"/>
    <property type="match status" value="1"/>
</dbReference>
<dbReference type="GO" id="GO:0005829">
    <property type="term" value="C:cytosol"/>
    <property type="evidence" value="ECO:0007669"/>
    <property type="project" value="TreeGrafter"/>
</dbReference>
<dbReference type="OrthoDB" id="9805006at2"/>
<keyword evidence="1 3" id="KW-0963">Cytoplasm</keyword>
<organism evidence="6 7">
    <name type="scientific">Noviherbaspirillum sedimenti</name>
    <dbReference type="NCBI Taxonomy" id="2320865"/>
    <lineage>
        <taxon>Bacteria</taxon>
        <taxon>Pseudomonadati</taxon>
        <taxon>Pseudomonadota</taxon>
        <taxon>Betaproteobacteria</taxon>
        <taxon>Burkholderiales</taxon>
        <taxon>Oxalobacteraceae</taxon>
        <taxon>Noviherbaspirillum</taxon>
    </lineage>
</organism>
<keyword evidence="7" id="KW-1185">Reference proteome</keyword>
<accession>A0A3A3GCB3</accession>
<evidence type="ECO:0000256" key="3">
    <source>
        <dbReference type="HAMAP-Rule" id="MF_01077"/>
    </source>
</evidence>
<gene>
    <name evidence="3 6" type="primary">rimP</name>
    <name evidence="6" type="ORF">D3878_08420</name>
</gene>
<feature type="domain" description="Ribosome maturation factor RimP N-terminal" evidence="4">
    <location>
        <begin position="6"/>
        <end position="80"/>
    </location>
</feature>
<dbReference type="Pfam" id="PF17384">
    <property type="entry name" value="DUF150_C"/>
    <property type="match status" value="1"/>
</dbReference>
<name>A0A3A3GCB3_9BURK</name>
<dbReference type="SUPFAM" id="SSF75420">
    <property type="entry name" value="YhbC-like, N-terminal domain"/>
    <property type="match status" value="1"/>
</dbReference>
<comment type="subcellular location">
    <subcellularLocation>
        <location evidence="3">Cytoplasm</location>
    </subcellularLocation>
</comment>
<reference evidence="7" key="1">
    <citation type="submission" date="2018-09" db="EMBL/GenBank/DDBJ databases">
        <authorList>
            <person name="Zhu H."/>
        </authorList>
    </citation>
    <scope>NUCLEOTIDE SEQUENCE [LARGE SCALE GENOMIC DNA]</scope>
    <source>
        <strain evidence="7">K1S02-23</strain>
    </source>
</reference>
<comment type="similarity">
    <text evidence="3">Belongs to the RimP family.</text>
</comment>
<sequence length="162" mass="17995">MQLQQLIETSLAGMGYELVDVEHAARGLMRVYIDLAALGQDGHDTITVEDCEKVSHQLTHVFTVENVNYERLEVSSPGLDRPLKKLADYVRFAGQEALVKLRMPMAAAANRKSFQGILLAPEGDQLKLEFEAKDGPAVLDFTLADVDKARLVPQVNFRSRKA</sequence>
<dbReference type="InterPro" id="IPR028989">
    <property type="entry name" value="RimP_N"/>
</dbReference>
<dbReference type="InterPro" id="IPR036847">
    <property type="entry name" value="RimP_C_sf"/>
</dbReference>
<evidence type="ECO:0000313" key="7">
    <source>
        <dbReference type="Proteomes" id="UP000266327"/>
    </source>
</evidence>
<dbReference type="GO" id="GO:0006412">
    <property type="term" value="P:translation"/>
    <property type="evidence" value="ECO:0007669"/>
    <property type="project" value="TreeGrafter"/>
</dbReference>
<dbReference type="Proteomes" id="UP000266327">
    <property type="component" value="Unassembled WGS sequence"/>
</dbReference>
<dbReference type="GO" id="GO:0000028">
    <property type="term" value="P:ribosomal small subunit assembly"/>
    <property type="evidence" value="ECO:0007669"/>
    <property type="project" value="TreeGrafter"/>
</dbReference>
<dbReference type="InterPro" id="IPR003728">
    <property type="entry name" value="Ribosome_maturation_RimP"/>
</dbReference>
<dbReference type="NCBIfam" id="NF000929">
    <property type="entry name" value="PRK00092.2-1"/>
    <property type="match status" value="1"/>
</dbReference>
<dbReference type="PANTHER" id="PTHR33867">
    <property type="entry name" value="RIBOSOME MATURATION FACTOR RIMP"/>
    <property type="match status" value="1"/>
</dbReference>
<dbReference type="RefSeq" id="WP_119787780.1">
    <property type="nucleotide sequence ID" value="NZ_QYUQ01000002.1"/>
</dbReference>
<proteinExistence type="inferred from homology"/>
<dbReference type="InterPro" id="IPR028998">
    <property type="entry name" value="RimP_C"/>
</dbReference>
<evidence type="ECO:0000256" key="2">
    <source>
        <dbReference type="ARBA" id="ARBA00022517"/>
    </source>
</evidence>
<dbReference type="PANTHER" id="PTHR33867:SF1">
    <property type="entry name" value="RIBOSOME MATURATION FACTOR RIMP"/>
    <property type="match status" value="1"/>
</dbReference>
<evidence type="ECO:0000256" key="1">
    <source>
        <dbReference type="ARBA" id="ARBA00022490"/>
    </source>
</evidence>